<dbReference type="AlphaFoldDB" id="A0A0V1F663"/>
<reference evidence="1 2" key="1">
    <citation type="submission" date="2015-01" db="EMBL/GenBank/DDBJ databases">
        <title>Evolution of Trichinella species and genotypes.</title>
        <authorList>
            <person name="Korhonen P.K."/>
            <person name="Edoardo P."/>
            <person name="Giuseppe L.R."/>
            <person name="Gasser R.B."/>
        </authorList>
    </citation>
    <scope>NUCLEOTIDE SEQUENCE [LARGE SCALE GENOMIC DNA]</scope>
    <source>
        <strain evidence="1">ISS470</strain>
    </source>
</reference>
<gene>
    <name evidence="1" type="ORF">T4D_6311</name>
</gene>
<accession>A0A0V1F663</accession>
<dbReference type="Proteomes" id="UP000054995">
    <property type="component" value="Unassembled WGS sequence"/>
</dbReference>
<name>A0A0V1F663_TRIPS</name>
<sequence>MIVHILLNNICLPAFKTVYKKLMNQISDFIILNWIQVAFSTDVTTSIWIDFNHFSVKLAFSGKLLLQNSVLCVQEIFE</sequence>
<protein>
    <submittedName>
        <fullName evidence="1">Uncharacterized protein</fullName>
    </submittedName>
</protein>
<proteinExistence type="predicted"/>
<organism evidence="1 2">
    <name type="scientific">Trichinella pseudospiralis</name>
    <name type="common">Parasitic roundworm</name>
    <dbReference type="NCBI Taxonomy" id="6337"/>
    <lineage>
        <taxon>Eukaryota</taxon>
        <taxon>Metazoa</taxon>
        <taxon>Ecdysozoa</taxon>
        <taxon>Nematoda</taxon>
        <taxon>Enoplea</taxon>
        <taxon>Dorylaimia</taxon>
        <taxon>Trichinellida</taxon>
        <taxon>Trichinellidae</taxon>
        <taxon>Trichinella</taxon>
    </lineage>
</organism>
<dbReference type="EMBL" id="JYDT01000246">
    <property type="protein sequence ID" value="KRY81266.1"/>
    <property type="molecule type" value="Genomic_DNA"/>
</dbReference>
<comment type="caution">
    <text evidence="1">The sequence shown here is derived from an EMBL/GenBank/DDBJ whole genome shotgun (WGS) entry which is preliminary data.</text>
</comment>
<evidence type="ECO:0000313" key="1">
    <source>
        <dbReference type="EMBL" id="KRY81266.1"/>
    </source>
</evidence>
<keyword evidence="2" id="KW-1185">Reference proteome</keyword>
<evidence type="ECO:0000313" key="2">
    <source>
        <dbReference type="Proteomes" id="UP000054995"/>
    </source>
</evidence>